<dbReference type="CDD" id="cd19963">
    <property type="entry name" value="PBP1_BMP-like"/>
    <property type="match status" value="1"/>
</dbReference>
<dbReference type="InterPro" id="IPR028082">
    <property type="entry name" value="Peripla_BP_I"/>
</dbReference>
<dbReference type="EMBL" id="MLJW01000160">
    <property type="protein sequence ID" value="OIQ95777.1"/>
    <property type="molecule type" value="Genomic_DNA"/>
</dbReference>
<dbReference type="InterPro" id="IPR003760">
    <property type="entry name" value="PnrA-like"/>
</dbReference>
<organism evidence="3">
    <name type="scientific">mine drainage metagenome</name>
    <dbReference type="NCBI Taxonomy" id="410659"/>
    <lineage>
        <taxon>unclassified sequences</taxon>
        <taxon>metagenomes</taxon>
        <taxon>ecological metagenomes</taxon>
    </lineage>
</organism>
<keyword evidence="1" id="KW-0732">Signal</keyword>
<reference evidence="3" key="1">
    <citation type="submission" date="2016-10" db="EMBL/GenBank/DDBJ databases">
        <title>Sequence of Gallionella enrichment culture.</title>
        <authorList>
            <person name="Poehlein A."/>
            <person name="Muehling M."/>
            <person name="Daniel R."/>
        </authorList>
    </citation>
    <scope>NUCLEOTIDE SEQUENCE</scope>
</reference>
<evidence type="ECO:0000259" key="2">
    <source>
        <dbReference type="Pfam" id="PF02608"/>
    </source>
</evidence>
<dbReference type="PANTHER" id="PTHR43208:SF1">
    <property type="entry name" value="ABC TRANSPORTER SUBSTRATE-BINDING PROTEIN"/>
    <property type="match status" value="1"/>
</dbReference>
<accession>A0A1J5RJ37</accession>
<feature type="domain" description="ABC transporter substrate-binding protein PnrA-like" evidence="2">
    <location>
        <begin position="28"/>
        <end position="310"/>
    </location>
</feature>
<dbReference type="SUPFAM" id="SSF53822">
    <property type="entry name" value="Periplasmic binding protein-like I"/>
    <property type="match status" value="1"/>
</dbReference>
<evidence type="ECO:0000313" key="3">
    <source>
        <dbReference type="EMBL" id="OIQ95777.1"/>
    </source>
</evidence>
<dbReference type="InterPro" id="IPR052910">
    <property type="entry name" value="ABC-Purine-Binding"/>
</dbReference>
<protein>
    <submittedName>
        <fullName evidence="3">Purine-binding protein</fullName>
    </submittedName>
</protein>
<comment type="caution">
    <text evidence="3">The sequence shown here is derived from an EMBL/GenBank/DDBJ whole genome shotgun (WGS) entry which is preliminary data.</text>
</comment>
<dbReference type="Gene3D" id="3.40.50.2300">
    <property type="match status" value="2"/>
</dbReference>
<evidence type="ECO:0000256" key="1">
    <source>
        <dbReference type="ARBA" id="ARBA00022729"/>
    </source>
</evidence>
<proteinExistence type="predicted"/>
<gene>
    <name evidence="3" type="ORF">GALL_222360</name>
</gene>
<dbReference type="AlphaFoldDB" id="A0A1J5RJ37"/>
<dbReference type="Pfam" id="PF02608">
    <property type="entry name" value="Bmp"/>
    <property type="match status" value="1"/>
</dbReference>
<sequence>MKCRILALFAAMSLGLSVYAEPASADVAVGYVYVGAKTDGGYNEAQDAGRQYVQKTLPGVKTNYLENIPENAQVTQAMERMIGAGDKVIFATSYGYLSYALELAKKYPKVTFMHCYGDKRAANLGTYSAETYEAMYLAGIAAGKATKSGKIGFVAAHPIPPVLQNINALALGAQSVNPKATVTVVYTGSWNDPAKDVASVNALVDQGADVVASHVDSPIPVIEAAKKRGIKVVGYHFNDMKFDPQGWLTGVVENWGPVMAGVVKQVEAGTWKSEAIHGNLKSGTTQLAPFGPSVDAATRKLIETKKKEIEDGKLHVWAGPIEAQDGKILATKGQSLSADKVASMDFFVKGVIGNTK</sequence>
<name>A0A1J5RJ37_9ZZZZ</name>
<dbReference type="GO" id="GO:0005886">
    <property type="term" value="C:plasma membrane"/>
    <property type="evidence" value="ECO:0007669"/>
    <property type="project" value="InterPro"/>
</dbReference>
<dbReference type="PANTHER" id="PTHR43208">
    <property type="entry name" value="ABC TRANSPORTER SUBSTRATE-BINDING PROTEIN"/>
    <property type="match status" value="1"/>
</dbReference>